<dbReference type="RefSeq" id="WP_182707297.1">
    <property type="nucleotide sequence ID" value="NZ_JACJII010000001.1"/>
</dbReference>
<evidence type="ECO:0000256" key="1">
    <source>
        <dbReference type="ARBA" id="ARBA00007125"/>
    </source>
</evidence>
<comment type="similarity">
    <text evidence="1">Belongs to the GppA/Ppx family.</text>
</comment>
<dbReference type="Pfam" id="PF02541">
    <property type="entry name" value="Ppx-GppA"/>
    <property type="match status" value="1"/>
</dbReference>
<dbReference type="InterPro" id="IPR003695">
    <property type="entry name" value="Ppx_GppA_N"/>
</dbReference>
<dbReference type="Gene3D" id="3.30.420.150">
    <property type="entry name" value="Exopolyphosphatase. Domain 2"/>
    <property type="match status" value="1"/>
</dbReference>
<dbReference type="PANTHER" id="PTHR30005:SF0">
    <property type="entry name" value="RETROGRADE REGULATION PROTEIN 2"/>
    <property type="match status" value="1"/>
</dbReference>
<evidence type="ECO:0000313" key="4">
    <source>
        <dbReference type="EMBL" id="MBA9006353.1"/>
    </source>
</evidence>
<gene>
    <name evidence="4" type="ORF">HNR21_005235</name>
</gene>
<evidence type="ECO:0000313" key="5">
    <source>
        <dbReference type="Proteomes" id="UP000539313"/>
    </source>
</evidence>
<feature type="domain" description="Ppx/GppA phosphatase N-terminal" evidence="3">
    <location>
        <begin position="28"/>
        <end position="314"/>
    </location>
</feature>
<dbReference type="SUPFAM" id="SSF53067">
    <property type="entry name" value="Actin-like ATPase domain"/>
    <property type="match status" value="2"/>
</dbReference>
<comment type="caution">
    <text evidence="4">The sequence shown here is derived from an EMBL/GenBank/DDBJ whole genome shotgun (WGS) entry which is preliminary data.</text>
</comment>
<dbReference type="InterPro" id="IPR050273">
    <property type="entry name" value="GppA/Ppx_hydrolase"/>
</dbReference>
<dbReference type="CDD" id="cd24056">
    <property type="entry name" value="ASKHA_NBD_MtPPX1-like"/>
    <property type="match status" value="1"/>
</dbReference>
<evidence type="ECO:0000259" key="3">
    <source>
        <dbReference type="Pfam" id="PF02541"/>
    </source>
</evidence>
<dbReference type="PANTHER" id="PTHR30005">
    <property type="entry name" value="EXOPOLYPHOSPHATASE"/>
    <property type="match status" value="1"/>
</dbReference>
<organism evidence="4 5">
    <name type="scientific">Thermomonospora cellulosilytica</name>
    <dbReference type="NCBI Taxonomy" id="1411118"/>
    <lineage>
        <taxon>Bacteria</taxon>
        <taxon>Bacillati</taxon>
        <taxon>Actinomycetota</taxon>
        <taxon>Actinomycetes</taxon>
        <taxon>Streptosporangiales</taxon>
        <taxon>Thermomonosporaceae</taxon>
        <taxon>Thermomonospora</taxon>
    </lineage>
</organism>
<dbReference type="GO" id="GO:0004309">
    <property type="term" value="F:exopolyphosphatase activity"/>
    <property type="evidence" value="ECO:0007669"/>
    <property type="project" value="UniProtKB-EC"/>
</dbReference>
<dbReference type="FunFam" id="3.30.420.150:FF:000006">
    <property type="entry name" value="Ppx/GppA family phosphatase"/>
    <property type="match status" value="1"/>
</dbReference>
<dbReference type="GO" id="GO:0008894">
    <property type="term" value="F:guanosine-5'-triphosphate,3'-diphosphate diphosphatase activity"/>
    <property type="evidence" value="ECO:0007669"/>
    <property type="project" value="UniProtKB-EC"/>
</dbReference>
<dbReference type="EMBL" id="JACJII010000001">
    <property type="protein sequence ID" value="MBA9006353.1"/>
    <property type="molecule type" value="Genomic_DNA"/>
</dbReference>
<keyword evidence="2 4" id="KW-0378">Hydrolase</keyword>
<protein>
    <submittedName>
        <fullName evidence="4">Exopolyphosphatase/guanosine-5'-triphosphate, 3'-diphosphate pyrophosphatase</fullName>
        <ecNumber evidence="4">3.6.1.11</ecNumber>
        <ecNumber evidence="4">3.6.1.40</ecNumber>
    </submittedName>
</protein>
<reference evidence="4 5" key="1">
    <citation type="submission" date="2020-08" db="EMBL/GenBank/DDBJ databases">
        <title>Sequencing the genomes of 1000 actinobacteria strains.</title>
        <authorList>
            <person name="Klenk H.-P."/>
        </authorList>
    </citation>
    <scope>NUCLEOTIDE SEQUENCE [LARGE SCALE GENOMIC DNA]</scope>
    <source>
        <strain evidence="4 5">DSM 45823</strain>
    </source>
</reference>
<dbReference type="EC" id="3.6.1.11" evidence="4"/>
<proteinExistence type="inferred from homology"/>
<name>A0A7W3N2I0_9ACTN</name>
<keyword evidence="5" id="KW-1185">Reference proteome</keyword>
<accession>A0A7W3N2I0</accession>
<dbReference type="EC" id="3.6.1.40" evidence="4"/>
<dbReference type="Proteomes" id="UP000539313">
    <property type="component" value="Unassembled WGS sequence"/>
</dbReference>
<dbReference type="InterPro" id="IPR043129">
    <property type="entry name" value="ATPase_NBD"/>
</dbReference>
<dbReference type="Gene3D" id="3.30.420.40">
    <property type="match status" value="1"/>
</dbReference>
<sequence>MRTGVLDIGSNSAHLLVVDLMAGLPPLPVGAVKCPTRLAEAIGPDGTIEEPAVGRLVAAVRQAVEEARELEVDELVVFATSAVRDAANATEILGRIERACGVRPGFLSGEAEARLTFHAVRAWYGWSAGGILLADIGGGSLELAYGRAALGGAEPQVAMSLPLGAGRLTRRFLPDDPPRRKDLRRLRRRVEAKLERRLPVLREAVAEVPDRPLLAVATSRTFTQLAVLAGAPRASAGPYARRTLDRADLRAQIPRLARRPAERRARMRGVSRPRARQIVAGAIVAERVMAALDLTRVEICPWALREGVALHRLLALTDPEHADRTVLTDLLQPMPDAGGQRRRHLAVLG</sequence>
<dbReference type="AlphaFoldDB" id="A0A7W3N2I0"/>
<evidence type="ECO:0000256" key="2">
    <source>
        <dbReference type="ARBA" id="ARBA00022801"/>
    </source>
</evidence>